<evidence type="ECO:0000259" key="9">
    <source>
        <dbReference type="PROSITE" id="PS51384"/>
    </source>
</evidence>
<organism evidence="10 11">
    <name type="scientific">Glutamicibacter soli</name>
    <dbReference type="NCBI Taxonomy" id="453836"/>
    <lineage>
        <taxon>Bacteria</taxon>
        <taxon>Bacillati</taxon>
        <taxon>Actinomycetota</taxon>
        <taxon>Actinomycetes</taxon>
        <taxon>Micrococcales</taxon>
        <taxon>Micrococcaceae</taxon>
        <taxon>Glutamicibacter</taxon>
    </lineage>
</organism>
<keyword evidence="7" id="KW-0411">Iron-sulfur</keyword>
<evidence type="ECO:0000313" key="11">
    <source>
        <dbReference type="Proteomes" id="UP000252167"/>
    </source>
</evidence>
<dbReference type="InterPro" id="IPR050415">
    <property type="entry name" value="MRET"/>
</dbReference>
<dbReference type="InterPro" id="IPR039261">
    <property type="entry name" value="FNR_nucleotide-bd"/>
</dbReference>
<evidence type="ECO:0000259" key="8">
    <source>
        <dbReference type="PROSITE" id="PS51085"/>
    </source>
</evidence>
<keyword evidence="2" id="KW-0285">Flavoprotein</keyword>
<dbReference type="InterPro" id="IPR006058">
    <property type="entry name" value="2Fe2S_fd_BS"/>
</dbReference>
<dbReference type="Pfam" id="PF00175">
    <property type="entry name" value="NAD_binding_1"/>
    <property type="match status" value="1"/>
</dbReference>
<dbReference type="Proteomes" id="UP000252167">
    <property type="component" value="Unassembled WGS sequence"/>
</dbReference>
<dbReference type="Gene3D" id="3.40.50.80">
    <property type="entry name" value="Nucleotide-binding domain of ferredoxin-NADP reductase (FNR) module"/>
    <property type="match status" value="1"/>
</dbReference>
<dbReference type="PANTHER" id="PTHR47354">
    <property type="entry name" value="NADH OXIDOREDUCTASE HCR"/>
    <property type="match status" value="1"/>
</dbReference>
<keyword evidence="3" id="KW-0001">2Fe-2S</keyword>
<dbReference type="InterPro" id="IPR017927">
    <property type="entry name" value="FAD-bd_FR_type"/>
</dbReference>
<reference evidence="10 11" key="1">
    <citation type="submission" date="2018-01" db="EMBL/GenBank/DDBJ databases">
        <title>Glutamicibacter soli strain NHPC-3 Whole genome sequence and assembly.</title>
        <authorList>
            <person name="Choudhury P."/>
            <person name="Gupta D."/>
            <person name="Sengupta K."/>
            <person name="Jawed A."/>
            <person name="Sultana N."/>
            <person name="Saha P."/>
        </authorList>
    </citation>
    <scope>NUCLEOTIDE SEQUENCE [LARGE SCALE GENOMIC DNA]</scope>
    <source>
        <strain evidence="10 11">NHPC-3</strain>
    </source>
</reference>
<comment type="caution">
    <text evidence="10">The sequence shown here is derived from an EMBL/GenBank/DDBJ whole genome shotgun (WGS) entry which is preliminary data.</text>
</comment>
<dbReference type="GO" id="GO:0016491">
    <property type="term" value="F:oxidoreductase activity"/>
    <property type="evidence" value="ECO:0007669"/>
    <property type="project" value="UniProtKB-KW"/>
</dbReference>
<feature type="domain" description="2Fe-2S ferredoxin-type" evidence="8">
    <location>
        <begin position="239"/>
        <end position="326"/>
    </location>
</feature>
<keyword evidence="6" id="KW-0408">Iron</keyword>
<evidence type="ECO:0000256" key="1">
    <source>
        <dbReference type="ARBA" id="ARBA00001974"/>
    </source>
</evidence>
<dbReference type="CDD" id="cd06185">
    <property type="entry name" value="PDR_like"/>
    <property type="match status" value="1"/>
</dbReference>
<proteinExistence type="predicted"/>
<dbReference type="Gene3D" id="3.10.20.30">
    <property type="match status" value="1"/>
</dbReference>
<dbReference type="GO" id="GO:0051537">
    <property type="term" value="F:2 iron, 2 sulfur cluster binding"/>
    <property type="evidence" value="ECO:0007669"/>
    <property type="project" value="UniProtKB-KW"/>
</dbReference>
<accession>A0A365YKU0</accession>
<dbReference type="SUPFAM" id="SSF63380">
    <property type="entry name" value="Riboflavin synthase domain-like"/>
    <property type="match status" value="1"/>
</dbReference>
<name>A0A365YKU0_9MICC</name>
<dbReference type="PRINTS" id="PR00409">
    <property type="entry name" value="PHDIOXRDTASE"/>
</dbReference>
<dbReference type="EMBL" id="POAF01000002">
    <property type="protein sequence ID" value="RBM02634.1"/>
    <property type="molecule type" value="Genomic_DNA"/>
</dbReference>
<keyword evidence="4" id="KW-0479">Metal-binding</keyword>
<evidence type="ECO:0000256" key="6">
    <source>
        <dbReference type="ARBA" id="ARBA00023004"/>
    </source>
</evidence>
<dbReference type="RefSeq" id="WP_113606639.1">
    <property type="nucleotide sequence ID" value="NZ_POAF01000002.1"/>
</dbReference>
<dbReference type="PANTHER" id="PTHR47354:SF1">
    <property type="entry name" value="CARNITINE MONOOXYGENASE REDUCTASE SUBUNIT"/>
    <property type="match status" value="1"/>
</dbReference>
<protein>
    <submittedName>
        <fullName evidence="10">Oxidoreductase</fullName>
    </submittedName>
</protein>
<dbReference type="AlphaFoldDB" id="A0A365YKU0"/>
<dbReference type="InterPro" id="IPR036010">
    <property type="entry name" value="2Fe-2S_ferredoxin-like_sf"/>
</dbReference>
<dbReference type="InterPro" id="IPR012675">
    <property type="entry name" value="Beta-grasp_dom_sf"/>
</dbReference>
<keyword evidence="11" id="KW-1185">Reference proteome</keyword>
<dbReference type="InterPro" id="IPR001041">
    <property type="entry name" value="2Fe-2S_ferredoxin-type"/>
</dbReference>
<evidence type="ECO:0000256" key="4">
    <source>
        <dbReference type="ARBA" id="ARBA00022723"/>
    </source>
</evidence>
<dbReference type="PROSITE" id="PS00197">
    <property type="entry name" value="2FE2S_FER_1"/>
    <property type="match status" value="1"/>
</dbReference>
<evidence type="ECO:0000256" key="7">
    <source>
        <dbReference type="ARBA" id="ARBA00023014"/>
    </source>
</evidence>
<keyword evidence="5" id="KW-0560">Oxidoreductase</keyword>
<dbReference type="Pfam" id="PF00111">
    <property type="entry name" value="Fer2"/>
    <property type="match status" value="1"/>
</dbReference>
<gene>
    <name evidence="10" type="ORF">C1H84_04140</name>
</gene>
<evidence type="ECO:0000313" key="10">
    <source>
        <dbReference type="EMBL" id="RBM02634.1"/>
    </source>
</evidence>
<dbReference type="PROSITE" id="PS51085">
    <property type="entry name" value="2FE2S_FER_2"/>
    <property type="match status" value="1"/>
</dbReference>
<comment type="cofactor">
    <cofactor evidence="1">
        <name>FAD</name>
        <dbReference type="ChEBI" id="CHEBI:57692"/>
    </cofactor>
</comment>
<dbReference type="GO" id="GO:0046872">
    <property type="term" value="F:metal ion binding"/>
    <property type="evidence" value="ECO:0007669"/>
    <property type="project" value="UniProtKB-KW"/>
</dbReference>
<evidence type="ECO:0000256" key="3">
    <source>
        <dbReference type="ARBA" id="ARBA00022714"/>
    </source>
</evidence>
<dbReference type="InterPro" id="IPR017938">
    <property type="entry name" value="Riboflavin_synthase-like_b-brl"/>
</dbReference>
<evidence type="ECO:0000256" key="5">
    <source>
        <dbReference type="ARBA" id="ARBA00023002"/>
    </source>
</evidence>
<dbReference type="SUPFAM" id="SSF54292">
    <property type="entry name" value="2Fe-2S ferredoxin-like"/>
    <property type="match status" value="1"/>
</dbReference>
<dbReference type="CDD" id="cd00207">
    <property type="entry name" value="fer2"/>
    <property type="match status" value="1"/>
</dbReference>
<dbReference type="InterPro" id="IPR001433">
    <property type="entry name" value="OxRdtase_FAD/NAD-bd"/>
</dbReference>
<dbReference type="SUPFAM" id="SSF52343">
    <property type="entry name" value="Ferredoxin reductase-like, C-terminal NADP-linked domain"/>
    <property type="match status" value="1"/>
</dbReference>
<dbReference type="Gene3D" id="2.40.30.10">
    <property type="entry name" value="Translation factors"/>
    <property type="match status" value="1"/>
</dbReference>
<evidence type="ECO:0000256" key="2">
    <source>
        <dbReference type="ARBA" id="ARBA00022630"/>
    </source>
</evidence>
<dbReference type="PROSITE" id="PS51384">
    <property type="entry name" value="FAD_FR"/>
    <property type="match status" value="1"/>
</dbReference>
<feature type="domain" description="FAD-binding FR-type" evidence="9">
    <location>
        <begin position="9"/>
        <end position="112"/>
    </location>
</feature>
<sequence>MTITAPIQAPAIIDTVIDAVEHPADGVASLILRRADGSDFPQWAPGSHIDLYLTDELTRQYSLCSPTDDLSTLRVGVLRTPDSRGGSAWVHDQLRAGGELRISAPRNNFPLVDSRKYLFLAGGIGITPIIPMLRAAEAQGKEWTLYYGGRSRDTMAFAQQLEDEFGAQKVRIIAEDESGRLDLQQILGMPRAHMLVYACGPGGMLGAVEDFCMGWPPGALHTERFAADNLGVGGNTEPFEVQLALTGTTLRVETNQTILEAAEEVGVRVLSSCRAGLCGTCETRIISGEAEHRDAALSQADKDAGDVMMVCVSRAAAGCSKLVLEL</sequence>